<dbReference type="PROSITE" id="PS50206">
    <property type="entry name" value="RHODANESE_3"/>
    <property type="match status" value="1"/>
</dbReference>
<dbReference type="Proteomes" id="UP001295740">
    <property type="component" value="Unassembled WGS sequence"/>
</dbReference>
<protein>
    <recommendedName>
        <fullName evidence="2">protein-tyrosine-phosphatase</fullName>
        <ecNumber evidence="2">3.1.3.48</ecNumber>
    </recommendedName>
</protein>
<feature type="region of interest" description="Disordered" evidence="3">
    <location>
        <begin position="221"/>
        <end position="305"/>
    </location>
</feature>
<dbReference type="GO" id="GO:0004725">
    <property type="term" value="F:protein tyrosine phosphatase activity"/>
    <property type="evidence" value="ECO:0007669"/>
    <property type="project" value="UniProtKB-EC"/>
</dbReference>
<dbReference type="Gene3D" id="3.40.250.10">
    <property type="entry name" value="Rhodanese-like domain"/>
    <property type="match status" value="1"/>
</dbReference>
<dbReference type="InterPro" id="IPR050348">
    <property type="entry name" value="Protein-Tyr_Phosphatase"/>
</dbReference>
<evidence type="ECO:0000259" key="6">
    <source>
        <dbReference type="PROSITE" id="PS50206"/>
    </source>
</evidence>
<sequence length="979" mass="106457">MAPDATRNNDRAAAAAAQLQHYTMKTSSRPALGSSHSHSSRPSQGNLQSLRANMSTTPMASPRMPHSVGQPYPPSAKLSPGMPAAAAMETRSPSPNYFGLSMERQDDLRDSAAAPLDNWSPPTSSVKSFGAAIPKQMPLNANPEFEAFRRQADANRTNTFSLGGSHFAPSSAALRPIPQRRPTNQSDAASELSLPRSSNSKARDAVGCRMDVDADSLHDSAYVSSDSKRNSEASLNPMSLNMPRFESPAHAESPFESIRRTTLSRVEDRHPRLSLPQNKVESSGQPSKPRSETLPANMDNGEPGLIHTSQLKEMLHNTSESEFMLLDVRVSTHYAQSRIRGALNLCIPTTLLKRATFNLEKLQKTLQIEEDQEKFAQWSTVKHLIVYDASSSEQRDAVAAMNMLKKFTNEGFSGSSYLLKGGFHAFAAAYPAFVDHQHAAERGGTSVTSAGGGRPSFAPVIGGVMLPTASSGANPFFSNIRQNMDLADGVGQMDIAVPPNADLDTMPRWLRDAANPSDHGKKVSERFLKIERSEQSRMRAAYAAFNASTPSASGPGKVQLSGVEKGVKNRYKDILPFEHARVRLAHRADGTCDYINASHIQASRSHKRYIAAQGPLPATFEDFWSVVWDQDVRVVAMLTAEQEGGQLKCHPYWRGREFGAFRLRPLSEKKISLDIDKNRSSSSASSASGASDSGRRRANTTTTLDSAAPPAQPAQPTSEVPYVIVRKFALSHTAHPFAPIREITHLHYPSWPDFGTPAQPSHLLALVELANVMQRSALPVESSTVTAAVSAQHPATMSWYDEPESDAKARPMLVHCSAGCGRTGTFCTVDSVIDMLKRQRLASPGSPTRVDGEGDVSMDDGPLSPRTASQTCDADGRKKARHYASGGIGSMEASWVGDNNLDLIESTVEDFRKQRLSMVQSLRQYVLCYESIAEWVWRLQDRSSGAIAGTGSGKIPSGGAYISLSIRIDDAFEDDENQH</sequence>
<dbReference type="CDD" id="cd01446">
    <property type="entry name" value="DSP_MapKP"/>
    <property type="match status" value="1"/>
</dbReference>
<dbReference type="InterPro" id="IPR000387">
    <property type="entry name" value="Tyr_Pase_dom"/>
</dbReference>
<evidence type="ECO:0000313" key="8">
    <source>
        <dbReference type="Proteomes" id="UP001295740"/>
    </source>
</evidence>
<proteinExistence type="inferred from homology"/>
<dbReference type="AlphaFoldDB" id="A0AAI8YN87"/>
<dbReference type="SUPFAM" id="SSF52821">
    <property type="entry name" value="Rhodanese/Cell cycle control phosphatase"/>
    <property type="match status" value="1"/>
</dbReference>
<name>A0AAI8YN87_9PEZI</name>
<dbReference type="PROSITE" id="PS50055">
    <property type="entry name" value="TYR_PHOSPHATASE_PTP"/>
    <property type="match status" value="1"/>
</dbReference>
<dbReference type="SMART" id="SM00450">
    <property type="entry name" value="RHOD"/>
    <property type="match status" value="1"/>
</dbReference>
<dbReference type="InterPro" id="IPR016130">
    <property type="entry name" value="Tyr_Pase_AS"/>
</dbReference>
<feature type="region of interest" description="Disordered" evidence="3">
    <location>
        <begin position="840"/>
        <end position="876"/>
    </location>
</feature>
<evidence type="ECO:0000259" key="5">
    <source>
        <dbReference type="PROSITE" id="PS50056"/>
    </source>
</evidence>
<evidence type="ECO:0000256" key="3">
    <source>
        <dbReference type="SAM" id="MobiDB-lite"/>
    </source>
</evidence>
<comment type="similarity">
    <text evidence="1">Belongs to the protein-tyrosine phosphatase family. Non-receptor class subfamily.</text>
</comment>
<dbReference type="PRINTS" id="PR00700">
    <property type="entry name" value="PRTYPHPHTASE"/>
</dbReference>
<dbReference type="PROSITE" id="PS50056">
    <property type="entry name" value="TYR_PHOSPHATASE_2"/>
    <property type="match status" value="1"/>
</dbReference>
<dbReference type="EC" id="3.1.3.48" evidence="2"/>
<feature type="compositionally biased region" description="Polar residues" evidence="3">
    <location>
        <begin position="275"/>
        <end position="288"/>
    </location>
</feature>
<dbReference type="CDD" id="cd18533">
    <property type="entry name" value="PTP_fungal"/>
    <property type="match status" value="1"/>
</dbReference>
<evidence type="ECO:0000256" key="1">
    <source>
        <dbReference type="ARBA" id="ARBA00009649"/>
    </source>
</evidence>
<dbReference type="PROSITE" id="PS00383">
    <property type="entry name" value="TYR_PHOSPHATASE_1"/>
    <property type="match status" value="1"/>
</dbReference>
<dbReference type="PANTHER" id="PTHR19134">
    <property type="entry name" value="RECEPTOR-TYPE TYROSINE-PROTEIN PHOSPHATASE"/>
    <property type="match status" value="1"/>
</dbReference>
<dbReference type="SMART" id="SM00404">
    <property type="entry name" value="PTPc_motif"/>
    <property type="match status" value="1"/>
</dbReference>
<dbReference type="EMBL" id="CAUWAG010000018">
    <property type="protein sequence ID" value="CAJ2510851.1"/>
    <property type="molecule type" value="Genomic_DNA"/>
</dbReference>
<dbReference type="Pfam" id="PF00102">
    <property type="entry name" value="Y_phosphatase"/>
    <property type="match status" value="2"/>
</dbReference>
<feature type="compositionally biased region" description="Low complexity" evidence="3">
    <location>
        <begin position="27"/>
        <end position="43"/>
    </location>
</feature>
<feature type="domain" description="Rhodanese" evidence="6">
    <location>
        <begin position="319"/>
        <end position="435"/>
    </location>
</feature>
<dbReference type="Gene3D" id="3.90.190.10">
    <property type="entry name" value="Protein tyrosine phosphatase superfamily"/>
    <property type="match status" value="1"/>
</dbReference>
<dbReference type="Pfam" id="PF00581">
    <property type="entry name" value="Rhodanese"/>
    <property type="match status" value="1"/>
</dbReference>
<keyword evidence="8" id="KW-1185">Reference proteome</keyword>
<reference evidence="7" key="1">
    <citation type="submission" date="2023-10" db="EMBL/GenBank/DDBJ databases">
        <authorList>
            <person name="Hackl T."/>
        </authorList>
    </citation>
    <scope>NUCLEOTIDE SEQUENCE</scope>
</reference>
<feature type="region of interest" description="Disordered" evidence="3">
    <location>
        <begin position="674"/>
        <end position="716"/>
    </location>
</feature>
<dbReference type="InterPro" id="IPR000242">
    <property type="entry name" value="PTP_cat"/>
</dbReference>
<feature type="region of interest" description="Disordered" evidence="3">
    <location>
        <begin position="158"/>
        <end position="205"/>
    </location>
</feature>
<dbReference type="InterPro" id="IPR029021">
    <property type="entry name" value="Prot-tyrosine_phosphatase-like"/>
</dbReference>
<feature type="region of interest" description="Disordered" evidence="3">
    <location>
        <begin position="1"/>
        <end position="81"/>
    </location>
</feature>
<dbReference type="SMART" id="SM00194">
    <property type="entry name" value="PTPc"/>
    <property type="match status" value="1"/>
</dbReference>
<dbReference type="InterPro" id="IPR001763">
    <property type="entry name" value="Rhodanese-like_dom"/>
</dbReference>
<feature type="compositionally biased region" description="Low complexity" evidence="3">
    <location>
        <begin position="1"/>
        <end position="17"/>
    </location>
</feature>
<dbReference type="InterPro" id="IPR036873">
    <property type="entry name" value="Rhodanese-like_dom_sf"/>
</dbReference>
<organism evidence="7 8">
    <name type="scientific">Anthostomella pinea</name>
    <dbReference type="NCBI Taxonomy" id="933095"/>
    <lineage>
        <taxon>Eukaryota</taxon>
        <taxon>Fungi</taxon>
        <taxon>Dikarya</taxon>
        <taxon>Ascomycota</taxon>
        <taxon>Pezizomycotina</taxon>
        <taxon>Sordariomycetes</taxon>
        <taxon>Xylariomycetidae</taxon>
        <taxon>Xylariales</taxon>
        <taxon>Xylariaceae</taxon>
        <taxon>Anthostomella</taxon>
    </lineage>
</organism>
<feature type="domain" description="Tyrosine-protein phosphatase" evidence="4">
    <location>
        <begin position="568"/>
        <end position="935"/>
    </location>
</feature>
<dbReference type="PANTHER" id="PTHR19134:SF561">
    <property type="entry name" value="PROTEIN TYROSINE PHOSPHATASE 36E, ISOFORM A"/>
    <property type="match status" value="1"/>
</dbReference>
<dbReference type="SUPFAM" id="SSF52799">
    <property type="entry name" value="(Phosphotyrosine protein) phosphatases II"/>
    <property type="match status" value="1"/>
</dbReference>
<feature type="domain" description="Tyrosine specific protein phosphatases" evidence="5">
    <location>
        <begin position="797"/>
        <end position="926"/>
    </location>
</feature>
<evidence type="ECO:0000259" key="4">
    <source>
        <dbReference type="PROSITE" id="PS50055"/>
    </source>
</evidence>
<dbReference type="FunFam" id="3.40.250.10:FF:000051">
    <property type="entry name" value="Protein tyrosine phosphatase (Pyp1), putative"/>
    <property type="match status" value="1"/>
</dbReference>
<feature type="compositionally biased region" description="Polar residues" evidence="3">
    <location>
        <begin position="44"/>
        <end position="59"/>
    </location>
</feature>
<comment type="caution">
    <text evidence="7">The sequence shown here is derived from an EMBL/GenBank/DDBJ whole genome shotgun (WGS) entry which is preliminary data.</text>
</comment>
<evidence type="ECO:0000256" key="2">
    <source>
        <dbReference type="ARBA" id="ARBA00013064"/>
    </source>
</evidence>
<feature type="compositionally biased region" description="Low complexity" evidence="3">
    <location>
        <begin position="680"/>
        <end position="692"/>
    </location>
</feature>
<evidence type="ECO:0000313" key="7">
    <source>
        <dbReference type="EMBL" id="CAJ2510851.1"/>
    </source>
</evidence>
<gene>
    <name evidence="7" type="ORF">KHLLAP_LOCUS11319</name>
</gene>
<dbReference type="InterPro" id="IPR003595">
    <property type="entry name" value="Tyr_Pase_cat"/>
</dbReference>
<accession>A0AAI8YN87</accession>